<sequence>MAVGRVAGRAGGCVVGCGPVGLLAQFPAPLGCPGLTPCFSGARGTARPAPTGPADARRPGHPTPHAPRSSQPRRSGTVRRCGRGAREKVACIARLRRLFSAARLSFIPQNG</sequence>
<feature type="region of interest" description="Disordered" evidence="1">
    <location>
        <begin position="42"/>
        <end position="85"/>
    </location>
</feature>
<protein>
    <submittedName>
        <fullName evidence="2">Uncharacterized protein</fullName>
    </submittedName>
</protein>
<accession>A0A5P8K4R7</accession>
<evidence type="ECO:0000313" key="3">
    <source>
        <dbReference type="Proteomes" id="UP000327294"/>
    </source>
</evidence>
<evidence type="ECO:0000256" key="1">
    <source>
        <dbReference type="SAM" id="MobiDB-lite"/>
    </source>
</evidence>
<gene>
    <name evidence="2" type="ORF">F9278_21170</name>
</gene>
<keyword evidence="3" id="KW-1185">Reference proteome</keyword>
<evidence type="ECO:0000313" key="2">
    <source>
        <dbReference type="EMBL" id="QFQ98283.1"/>
    </source>
</evidence>
<name>A0A5P8K4R7_9ACTN</name>
<proteinExistence type="predicted"/>
<dbReference type="AlphaFoldDB" id="A0A5P8K4R7"/>
<dbReference type="KEGG" id="sphv:F9278_21170"/>
<reference evidence="2 3" key="1">
    <citation type="submission" date="2019-10" db="EMBL/GenBank/DDBJ databases">
        <title>Streptomyces sp. strain GY16 isolated from leaves of Broussonetia papyrifera.</title>
        <authorList>
            <person name="Mo P."/>
        </authorList>
    </citation>
    <scope>NUCLEOTIDE SEQUENCE [LARGE SCALE GENOMIC DNA]</scope>
    <source>
        <strain evidence="2 3">GY16</strain>
    </source>
</reference>
<dbReference type="EMBL" id="CP045096">
    <property type="protein sequence ID" value="QFQ98283.1"/>
    <property type="molecule type" value="Genomic_DNA"/>
</dbReference>
<organism evidence="2 3">
    <name type="scientific">Streptomyces phaeolivaceus</name>
    <dbReference type="NCBI Taxonomy" id="2653200"/>
    <lineage>
        <taxon>Bacteria</taxon>
        <taxon>Bacillati</taxon>
        <taxon>Actinomycetota</taxon>
        <taxon>Actinomycetes</taxon>
        <taxon>Kitasatosporales</taxon>
        <taxon>Streptomycetaceae</taxon>
        <taxon>Streptomyces</taxon>
    </lineage>
</organism>
<dbReference type="Proteomes" id="UP000327294">
    <property type="component" value="Chromosome"/>
</dbReference>